<evidence type="ECO:0000313" key="2">
    <source>
        <dbReference type="Proteomes" id="UP000184418"/>
    </source>
</evidence>
<dbReference type="Proteomes" id="UP000184418">
    <property type="component" value="Unassembled WGS sequence"/>
</dbReference>
<organism evidence="1 2">
    <name type="scientific">Hymenobacter daecheongensis DSM 21074</name>
    <dbReference type="NCBI Taxonomy" id="1121955"/>
    <lineage>
        <taxon>Bacteria</taxon>
        <taxon>Pseudomonadati</taxon>
        <taxon>Bacteroidota</taxon>
        <taxon>Cytophagia</taxon>
        <taxon>Cytophagales</taxon>
        <taxon>Hymenobacteraceae</taxon>
        <taxon>Hymenobacter</taxon>
    </lineage>
</organism>
<reference evidence="1 2" key="1">
    <citation type="submission" date="2016-11" db="EMBL/GenBank/DDBJ databases">
        <authorList>
            <person name="Jaros S."/>
            <person name="Januszkiewicz K."/>
            <person name="Wedrychowicz H."/>
        </authorList>
    </citation>
    <scope>NUCLEOTIDE SEQUENCE [LARGE SCALE GENOMIC DNA]</scope>
    <source>
        <strain evidence="1 2">DSM 21074</strain>
    </source>
</reference>
<gene>
    <name evidence="1" type="ORF">SAMN02745146_1397</name>
</gene>
<name>A0A1M6D710_9BACT</name>
<keyword evidence="2" id="KW-1185">Reference proteome</keyword>
<evidence type="ECO:0000313" key="1">
    <source>
        <dbReference type="EMBL" id="SHI68979.1"/>
    </source>
</evidence>
<sequence length="74" mass="8274">MPKFFTEKFYTTQTGIGLAPVCDFVSGCKPYYSFLLCLRFGWLICFATRRLPVVSVSILLTPAPSLLPPFSFAT</sequence>
<dbReference type="AlphaFoldDB" id="A0A1M6D710"/>
<dbReference type="EMBL" id="FQYN01000002">
    <property type="protein sequence ID" value="SHI68979.1"/>
    <property type="molecule type" value="Genomic_DNA"/>
</dbReference>
<protein>
    <submittedName>
        <fullName evidence="1">Uncharacterized protein</fullName>
    </submittedName>
</protein>
<proteinExistence type="predicted"/>
<accession>A0A1M6D710</accession>
<dbReference type="STRING" id="1121955.SAMN02745146_1397"/>